<dbReference type="RefSeq" id="WP_100755120.1">
    <property type="nucleotide sequence ID" value="NZ_CP033614.1"/>
</dbReference>
<evidence type="ECO:0008006" key="6">
    <source>
        <dbReference type="Google" id="ProtNLM"/>
    </source>
</evidence>
<dbReference type="EMBL" id="NPDP01000008">
    <property type="protein sequence ID" value="PJZ30750.1"/>
    <property type="molecule type" value="Genomic_DNA"/>
</dbReference>
<keyword evidence="4" id="KW-1185">Reference proteome</keyword>
<accession>A0A5F1Y2I3</accession>
<sequence>MRLSEVYRTSPKVLRRISILSIWICCSIHSSCRSLESFLESVILTAGVDSTKLTFSTSYSPLQEYVRSSGGTKDPANADRTVNQDPFKSVPFYTIGSIPRRLSATPFTGYFKILNYMAYSFSFIAPRTFRGNLLNFPDDGRIPTNFTEQTLYGLYPLPEPFGRKAEYLYIDYQFYATLYLAFLQFQNWNVGLGFNLGASIYDFDVLEKEVRVSSSRNKHRVISGVRFLYEYNIGQYFEDSIFYNTYLYFEFSSLGSLDRDPIKQTIPTSLGGTVPDLYLTMDTYRVGVRKEIQLSRPTADDLLRKDSGPGNESSPPKQTEPIPPRI</sequence>
<name>A0A5F1Y2I3_9LEPT</name>
<evidence type="ECO:0000256" key="1">
    <source>
        <dbReference type="SAM" id="MobiDB-lite"/>
    </source>
</evidence>
<dbReference type="Proteomes" id="UP000276407">
    <property type="component" value="Chromosome 1"/>
</dbReference>
<evidence type="ECO:0000313" key="2">
    <source>
        <dbReference type="EMBL" id="AYV56571.1"/>
    </source>
</evidence>
<reference evidence="3 4" key="1">
    <citation type="submission" date="2017-07" db="EMBL/GenBank/DDBJ databases">
        <title>Leptospira spp. isolated from tropical soils.</title>
        <authorList>
            <person name="Thibeaux R."/>
            <person name="Iraola G."/>
            <person name="Ferres I."/>
            <person name="Bierque E."/>
            <person name="Girault D."/>
            <person name="Soupe-Gilbert M.-E."/>
            <person name="Picardeau M."/>
            <person name="Goarant C."/>
        </authorList>
    </citation>
    <scope>NUCLEOTIDE SEQUENCE [LARGE SCALE GENOMIC DNA]</scope>
    <source>
        <strain evidence="3 4">JW2-C-B1</strain>
    </source>
</reference>
<evidence type="ECO:0000313" key="5">
    <source>
        <dbReference type="Proteomes" id="UP000276407"/>
    </source>
</evidence>
<reference evidence="2 5" key="2">
    <citation type="submission" date="2018-11" db="EMBL/GenBank/DDBJ databases">
        <title>Complete genome sequence of Leptospira kmetyi isolate LS 001/16 from soil sample associated with a leptospirosis patient in Kelantan.</title>
        <authorList>
            <person name="Muhammad Yusoff F."/>
            <person name="Muhammad Yusoff S."/>
            <person name="Ahmad M.N."/>
            <person name="Yusof N.Y."/>
            <person name="Aziah I."/>
        </authorList>
    </citation>
    <scope>NUCLEOTIDE SEQUENCE [LARGE SCALE GENOMIC DNA]</scope>
    <source>
        <strain evidence="2 5">LS 001/16</strain>
    </source>
</reference>
<organism evidence="2 5">
    <name type="scientific">Leptospira kmetyi</name>
    <dbReference type="NCBI Taxonomy" id="408139"/>
    <lineage>
        <taxon>Bacteria</taxon>
        <taxon>Pseudomonadati</taxon>
        <taxon>Spirochaetota</taxon>
        <taxon>Spirochaetia</taxon>
        <taxon>Leptospirales</taxon>
        <taxon>Leptospiraceae</taxon>
        <taxon>Leptospira</taxon>
    </lineage>
</organism>
<feature type="compositionally biased region" description="Basic and acidic residues" evidence="1">
    <location>
        <begin position="297"/>
        <end position="307"/>
    </location>
</feature>
<evidence type="ECO:0000313" key="4">
    <source>
        <dbReference type="Proteomes" id="UP000231919"/>
    </source>
</evidence>
<dbReference type="EMBL" id="CP033614">
    <property type="protein sequence ID" value="AYV56571.1"/>
    <property type="molecule type" value="Genomic_DNA"/>
</dbReference>
<dbReference type="KEGG" id="lkm:EFP84_14395"/>
<dbReference type="AlphaFoldDB" id="A0A5F1Y2I3"/>
<feature type="region of interest" description="Disordered" evidence="1">
    <location>
        <begin position="297"/>
        <end position="326"/>
    </location>
</feature>
<gene>
    <name evidence="3" type="ORF">CH378_06460</name>
    <name evidence="2" type="ORF">EFP84_14395</name>
</gene>
<proteinExistence type="predicted"/>
<evidence type="ECO:0000313" key="3">
    <source>
        <dbReference type="EMBL" id="PJZ30750.1"/>
    </source>
</evidence>
<protein>
    <recommendedName>
        <fullName evidence="6">Outer membrane protein beta-barrel domain-containing protein</fullName>
    </recommendedName>
</protein>
<dbReference type="Proteomes" id="UP000231919">
    <property type="component" value="Unassembled WGS sequence"/>
</dbReference>
<dbReference type="NCBIfam" id="NF047811">
    <property type="entry name" value="LIC10647_lipo"/>
    <property type="match status" value="1"/>
</dbReference>